<proteinExistence type="predicted"/>
<sequence>MRRFLVHLFLLLSLASPVTLAACVAPIYQYGDGTFIENLLALPSGNILLSTFGSGNLVSIDPNARNPTPRNVAKLSTATGLTAIAELPGNLYAVGAGVHTEFGFANNSMALFVVKVTGHQPTGAVVASIPVPGTSMMNGLAALPRRPFTVLSADSIGGRLLRINTLTHQVDVAWTDPAIGSGGNMNIPLGINGLKIRGKWLYLACKRLSPTD</sequence>
<reference evidence="2" key="2">
    <citation type="submission" date="2023-05" db="EMBL/GenBank/DDBJ databases">
        <authorList>
            <consortium name="Lawrence Berkeley National Laboratory"/>
            <person name="Steindorff A."/>
            <person name="Hensen N."/>
            <person name="Bonometti L."/>
            <person name="Westerberg I."/>
            <person name="Brannstrom I.O."/>
            <person name="Guillou S."/>
            <person name="Cros-Aarteil S."/>
            <person name="Calhoun S."/>
            <person name="Haridas S."/>
            <person name="Kuo A."/>
            <person name="Mondo S."/>
            <person name="Pangilinan J."/>
            <person name="Riley R."/>
            <person name="Labutti K."/>
            <person name="Andreopoulos B."/>
            <person name="Lipzen A."/>
            <person name="Chen C."/>
            <person name="Yanf M."/>
            <person name="Daum C."/>
            <person name="Ng V."/>
            <person name="Clum A."/>
            <person name="Ohm R."/>
            <person name="Martin F."/>
            <person name="Silar P."/>
            <person name="Natvig D."/>
            <person name="Lalanne C."/>
            <person name="Gautier V."/>
            <person name="Ament-Velasquez S.L."/>
            <person name="Kruys A."/>
            <person name="Hutchinson M.I."/>
            <person name="Powell A.J."/>
            <person name="Barry K."/>
            <person name="Miller A.N."/>
            <person name="Grigoriev I.V."/>
            <person name="Debuchy R."/>
            <person name="Gladieux P."/>
            <person name="Thoren M.H."/>
            <person name="Johannesson H."/>
        </authorList>
    </citation>
    <scope>NUCLEOTIDE SEQUENCE</scope>
    <source>
        <strain evidence="2">CBS 538.74</strain>
    </source>
</reference>
<evidence type="ECO:0000256" key="1">
    <source>
        <dbReference type="SAM" id="SignalP"/>
    </source>
</evidence>
<gene>
    <name evidence="2" type="ORF">C8A00DRAFT_35747</name>
</gene>
<accession>A0AAN6ZVG7</accession>
<evidence type="ECO:0000313" key="3">
    <source>
        <dbReference type="Proteomes" id="UP001302745"/>
    </source>
</evidence>
<feature type="chain" id="PRO_5042900396" evidence="1">
    <location>
        <begin position="22"/>
        <end position="212"/>
    </location>
</feature>
<protein>
    <submittedName>
        <fullName evidence="2">Uncharacterized protein</fullName>
    </submittedName>
</protein>
<keyword evidence="1" id="KW-0732">Signal</keyword>
<comment type="caution">
    <text evidence="2">The sequence shown here is derived from an EMBL/GenBank/DDBJ whole genome shotgun (WGS) entry which is preliminary data.</text>
</comment>
<dbReference type="EMBL" id="MU857008">
    <property type="protein sequence ID" value="KAK4151599.1"/>
    <property type="molecule type" value="Genomic_DNA"/>
</dbReference>
<organism evidence="2 3">
    <name type="scientific">Chaetomidium leptoderma</name>
    <dbReference type="NCBI Taxonomy" id="669021"/>
    <lineage>
        <taxon>Eukaryota</taxon>
        <taxon>Fungi</taxon>
        <taxon>Dikarya</taxon>
        <taxon>Ascomycota</taxon>
        <taxon>Pezizomycotina</taxon>
        <taxon>Sordariomycetes</taxon>
        <taxon>Sordariomycetidae</taxon>
        <taxon>Sordariales</taxon>
        <taxon>Chaetomiaceae</taxon>
        <taxon>Chaetomidium</taxon>
    </lineage>
</organism>
<dbReference type="InterPro" id="IPR052998">
    <property type="entry name" value="Hetero-Diels-Alderase-like"/>
</dbReference>
<dbReference type="Proteomes" id="UP001302745">
    <property type="component" value="Unassembled WGS sequence"/>
</dbReference>
<dbReference type="InterPro" id="IPR011042">
    <property type="entry name" value="6-blade_b-propeller_TolB-like"/>
</dbReference>
<keyword evidence="3" id="KW-1185">Reference proteome</keyword>
<dbReference type="PANTHER" id="PTHR42060">
    <property type="entry name" value="NHL REPEAT-CONTAINING PROTEIN-RELATED"/>
    <property type="match status" value="1"/>
</dbReference>
<dbReference type="AlphaFoldDB" id="A0AAN6ZVG7"/>
<dbReference type="PROSITE" id="PS51257">
    <property type="entry name" value="PROKAR_LIPOPROTEIN"/>
    <property type="match status" value="1"/>
</dbReference>
<evidence type="ECO:0000313" key="2">
    <source>
        <dbReference type="EMBL" id="KAK4151599.1"/>
    </source>
</evidence>
<dbReference type="SUPFAM" id="SSF63829">
    <property type="entry name" value="Calcium-dependent phosphotriesterase"/>
    <property type="match status" value="1"/>
</dbReference>
<dbReference type="Gene3D" id="2.120.10.30">
    <property type="entry name" value="TolB, C-terminal domain"/>
    <property type="match status" value="1"/>
</dbReference>
<dbReference type="PANTHER" id="PTHR42060:SF1">
    <property type="entry name" value="NHL REPEAT-CONTAINING PROTEIN"/>
    <property type="match status" value="1"/>
</dbReference>
<feature type="signal peptide" evidence="1">
    <location>
        <begin position="1"/>
        <end position="21"/>
    </location>
</feature>
<reference evidence="2" key="1">
    <citation type="journal article" date="2023" name="Mol. Phylogenet. Evol.">
        <title>Genome-scale phylogeny and comparative genomics of the fungal order Sordariales.</title>
        <authorList>
            <person name="Hensen N."/>
            <person name="Bonometti L."/>
            <person name="Westerberg I."/>
            <person name="Brannstrom I.O."/>
            <person name="Guillou S."/>
            <person name="Cros-Aarteil S."/>
            <person name="Calhoun S."/>
            <person name="Haridas S."/>
            <person name="Kuo A."/>
            <person name="Mondo S."/>
            <person name="Pangilinan J."/>
            <person name="Riley R."/>
            <person name="LaButti K."/>
            <person name="Andreopoulos B."/>
            <person name="Lipzen A."/>
            <person name="Chen C."/>
            <person name="Yan M."/>
            <person name="Daum C."/>
            <person name="Ng V."/>
            <person name="Clum A."/>
            <person name="Steindorff A."/>
            <person name="Ohm R.A."/>
            <person name="Martin F."/>
            <person name="Silar P."/>
            <person name="Natvig D.O."/>
            <person name="Lalanne C."/>
            <person name="Gautier V."/>
            <person name="Ament-Velasquez S.L."/>
            <person name="Kruys A."/>
            <person name="Hutchinson M.I."/>
            <person name="Powell A.J."/>
            <person name="Barry K."/>
            <person name="Miller A.N."/>
            <person name="Grigoriev I.V."/>
            <person name="Debuchy R."/>
            <person name="Gladieux P."/>
            <person name="Hiltunen Thoren M."/>
            <person name="Johannesson H."/>
        </authorList>
    </citation>
    <scope>NUCLEOTIDE SEQUENCE</scope>
    <source>
        <strain evidence="2">CBS 538.74</strain>
    </source>
</reference>
<name>A0AAN6ZVG7_9PEZI</name>